<evidence type="ECO:0000256" key="4">
    <source>
        <dbReference type="SAM" id="Phobius"/>
    </source>
</evidence>
<feature type="transmembrane region" description="Helical" evidence="4">
    <location>
        <begin position="70"/>
        <end position="91"/>
    </location>
</feature>
<evidence type="ECO:0000256" key="2">
    <source>
        <dbReference type="ARBA" id="ARBA00034247"/>
    </source>
</evidence>
<reference evidence="6 7" key="1">
    <citation type="journal article" date="2020" name="Microorganisms">
        <title>Osmotic Adaptation and Compatible Solute Biosynthesis of Phototrophic Bacteria as Revealed from Genome Analyses.</title>
        <authorList>
            <person name="Imhoff J.F."/>
            <person name="Rahn T."/>
            <person name="Kunzel S."/>
            <person name="Keller A."/>
            <person name="Neulinger S.C."/>
        </authorList>
    </citation>
    <scope>NUCLEOTIDE SEQUENCE [LARGE SCALE GENOMIC DNA]</scope>
    <source>
        <strain evidence="6 7">DSM 6210</strain>
    </source>
</reference>
<proteinExistence type="predicted"/>
<name>A0ABS1CHJ1_9GAMM</name>
<protein>
    <recommendedName>
        <fullName evidence="1">diguanylate cyclase</fullName>
        <ecNumber evidence="1">2.7.7.65</ecNumber>
    </recommendedName>
</protein>
<keyword evidence="4" id="KW-0812">Transmembrane</keyword>
<dbReference type="PANTHER" id="PTHR45138:SF9">
    <property type="entry name" value="DIGUANYLATE CYCLASE DGCM-RELATED"/>
    <property type="match status" value="1"/>
</dbReference>
<dbReference type="EMBL" id="NRRV01000024">
    <property type="protein sequence ID" value="MBK1631302.1"/>
    <property type="molecule type" value="Genomic_DNA"/>
</dbReference>
<feature type="compositionally biased region" description="Low complexity" evidence="3">
    <location>
        <begin position="420"/>
        <end position="430"/>
    </location>
</feature>
<comment type="caution">
    <text evidence="6">The sequence shown here is derived from an EMBL/GenBank/DDBJ whole genome shotgun (WGS) entry which is preliminary data.</text>
</comment>
<keyword evidence="4" id="KW-1133">Transmembrane helix</keyword>
<feature type="transmembrane region" description="Helical" evidence="4">
    <location>
        <begin position="193"/>
        <end position="215"/>
    </location>
</feature>
<dbReference type="InterPro" id="IPR029787">
    <property type="entry name" value="Nucleotide_cyclase"/>
</dbReference>
<evidence type="ECO:0000259" key="5">
    <source>
        <dbReference type="PROSITE" id="PS50887"/>
    </source>
</evidence>
<evidence type="ECO:0000256" key="3">
    <source>
        <dbReference type="SAM" id="MobiDB-lite"/>
    </source>
</evidence>
<sequence length="437" mass="46291">MYPFSVIDPGTLMLTAVGVFLVTGLFMSLAHRIRHERAYAWLAAGNLAFALGWSLALAENVIGVSWVTVPLSNIFLLLLPVMLICASLAFLRLPGIGLALIVASPIVLTLYFVLAETMRHAIIPGALTSSLNGAMYLGTAWIFSRYCYPRGSVAQTIIGANMLIGAVFIARTGVLLLASVAPNRVPPVFLEQLVYAALLVNLVCALAQALCFPLLDFMRAETEHSRVSRRLSNLADRDALTGSYNRRAFTVRLEVELQFHKPNRLPLSVILLDIDHLTAINDSYGRGAGDAALVALAEIVESCSRGNDTFARFGDDEFALLLPETAIGQASATAESIRAAVAHLDRGGQPDIAVPMTCSAGVATLSHRVDTQATLLANADLALCEAKRSGGDSVYPPPSAGEPPQGAEPSDADDSDHGGSDLSLAAALLDPTGNGED</sequence>
<keyword evidence="7" id="KW-1185">Reference proteome</keyword>
<organism evidence="6 7">
    <name type="scientific">Thiohalocapsa halophila</name>
    <dbReference type="NCBI Taxonomy" id="69359"/>
    <lineage>
        <taxon>Bacteria</taxon>
        <taxon>Pseudomonadati</taxon>
        <taxon>Pseudomonadota</taxon>
        <taxon>Gammaproteobacteria</taxon>
        <taxon>Chromatiales</taxon>
        <taxon>Chromatiaceae</taxon>
        <taxon>Thiohalocapsa</taxon>
    </lineage>
</organism>
<keyword evidence="4" id="KW-0472">Membrane</keyword>
<feature type="domain" description="GGDEF" evidence="5">
    <location>
        <begin position="265"/>
        <end position="399"/>
    </location>
</feature>
<feature type="transmembrane region" description="Helical" evidence="4">
    <location>
        <begin position="156"/>
        <end position="181"/>
    </location>
</feature>
<accession>A0ABS1CHJ1</accession>
<dbReference type="Pfam" id="PF00990">
    <property type="entry name" value="GGDEF"/>
    <property type="match status" value="1"/>
</dbReference>
<feature type="transmembrane region" description="Helical" evidence="4">
    <location>
        <begin position="12"/>
        <end position="31"/>
    </location>
</feature>
<dbReference type="SUPFAM" id="SSF55073">
    <property type="entry name" value="Nucleotide cyclase"/>
    <property type="match status" value="1"/>
</dbReference>
<dbReference type="PROSITE" id="PS50887">
    <property type="entry name" value="GGDEF"/>
    <property type="match status" value="1"/>
</dbReference>
<dbReference type="Proteomes" id="UP000748752">
    <property type="component" value="Unassembled WGS sequence"/>
</dbReference>
<evidence type="ECO:0000313" key="6">
    <source>
        <dbReference type="EMBL" id="MBK1631302.1"/>
    </source>
</evidence>
<dbReference type="InterPro" id="IPR000160">
    <property type="entry name" value="GGDEF_dom"/>
</dbReference>
<dbReference type="InterPro" id="IPR043128">
    <property type="entry name" value="Rev_trsase/Diguanyl_cyclase"/>
</dbReference>
<dbReference type="Gene3D" id="3.30.70.270">
    <property type="match status" value="1"/>
</dbReference>
<dbReference type="SMART" id="SM00267">
    <property type="entry name" value="GGDEF"/>
    <property type="match status" value="1"/>
</dbReference>
<dbReference type="CDD" id="cd01949">
    <property type="entry name" value="GGDEF"/>
    <property type="match status" value="1"/>
</dbReference>
<dbReference type="NCBIfam" id="TIGR00254">
    <property type="entry name" value="GGDEF"/>
    <property type="match status" value="1"/>
</dbReference>
<feature type="transmembrane region" description="Helical" evidence="4">
    <location>
        <begin position="121"/>
        <end position="144"/>
    </location>
</feature>
<evidence type="ECO:0000313" key="7">
    <source>
        <dbReference type="Proteomes" id="UP000748752"/>
    </source>
</evidence>
<dbReference type="EC" id="2.7.7.65" evidence="1"/>
<dbReference type="InterPro" id="IPR050469">
    <property type="entry name" value="Diguanylate_Cyclase"/>
</dbReference>
<evidence type="ECO:0000256" key="1">
    <source>
        <dbReference type="ARBA" id="ARBA00012528"/>
    </source>
</evidence>
<dbReference type="RefSeq" id="WP_200237310.1">
    <property type="nucleotide sequence ID" value="NZ_NRRV01000024.1"/>
</dbReference>
<gene>
    <name evidence="6" type="ORF">CKO31_11240</name>
</gene>
<feature type="transmembrane region" description="Helical" evidence="4">
    <location>
        <begin position="98"/>
        <end position="115"/>
    </location>
</feature>
<feature type="transmembrane region" description="Helical" evidence="4">
    <location>
        <begin position="38"/>
        <end position="58"/>
    </location>
</feature>
<dbReference type="PANTHER" id="PTHR45138">
    <property type="entry name" value="REGULATORY COMPONENTS OF SENSORY TRANSDUCTION SYSTEM"/>
    <property type="match status" value="1"/>
</dbReference>
<feature type="region of interest" description="Disordered" evidence="3">
    <location>
        <begin position="388"/>
        <end position="437"/>
    </location>
</feature>
<comment type="catalytic activity">
    <reaction evidence="2">
        <text>2 GTP = 3',3'-c-di-GMP + 2 diphosphate</text>
        <dbReference type="Rhea" id="RHEA:24898"/>
        <dbReference type="ChEBI" id="CHEBI:33019"/>
        <dbReference type="ChEBI" id="CHEBI:37565"/>
        <dbReference type="ChEBI" id="CHEBI:58805"/>
        <dbReference type="EC" id="2.7.7.65"/>
    </reaction>
</comment>